<dbReference type="AlphaFoldDB" id="A0A165BXK5"/>
<dbReference type="SUPFAM" id="SSF53335">
    <property type="entry name" value="S-adenosyl-L-methionine-dependent methyltransferases"/>
    <property type="match status" value="1"/>
</dbReference>
<evidence type="ECO:0000313" key="3">
    <source>
        <dbReference type="Proteomes" id="UP000076871"/>
    </source>
</evidence>
<dbReference type="Proteomes" id="UP000076871">
    <property type="component" value="Unassembled WGS sequence"/>
</dbReference>
<reference evidence="2 3" key="1">
    <citation type="journal article" date="2016" name="Mol. Biol. Evol.">
        <title>Comparative Genomics of Early-Diverging Mushroom-Forming Fungi Provides Insights into the Origins of Lignocellulose Decay Capabilities.</title>
        <authorList>
            <person name="Nagy L.G."/>
            <person name="Riley R."/>
            <person name="Tritt A."/>
            <person name="Adam C."/>
            <person name="Daum C."/>
            <person name="Floudas D."/>
            <person name="Sun H."/>
            <person name="Yadav J.S."/>
            <person name="Pangilinan J."/>
            <person name="Larsson K.H."/>
            <person name="Matsuura K."/>
            <person name="Barry K."/>
            <person name="Labutti K."/>
            <person name="Kuo R."/>
            <person name="Ohm R.A."/>
            <person name="Bhattacharya S.S."/>
            <person name="Shirouzu T."/>
            <person name="Yoshinaga Y."/>
            <person name="Martin F.M."/>
            <person name="Grigoriev I.V."/>
            <person name="Hibbett D.S."/>
        </authorList>
    </citation>
    <scope>NUCLEOTIDE SEQUENCE [LARGE SCALE GENOMIC DNA]</scope>
    <source>
        <strain evidence="2 3">93-53</strain>
    </source>
</reference>
<dbReference type="STRING" id="1314785.A0A165BXK5"/>
<accession>A0A165BXK5</accession>
<dbReference type="GeneID" id="63831742"/>
<keyword evidence="3" id="KW-1185">Reference proteome</keyword>
<dbReference type="PANTHER" id="PTHR43591">
    <property type="entry name" value="METHYLTRANSFERASE"/>
    <property type="match status" value="1"/>
</dbReference>
<dbReference type="Pfam" id="PF13489">
    <property type="entry name" value="Methyltransf_23"/>
    <property type="match status" value="1"/>
</dbReference>
<keyword evidence="2" id="KW-0489">Methyltransferase</keyword>
<dbReference type="GO" id="GO:0032259">
    <property type="term" value="P:methylation"/>
    <property type="evidence" value="ECO:0007669"/>
    <property type="project" value="UniProtKB-KW"/>
</dbReference>
<organism evidence="2 3">
    <name type="scientific">Laetiporus sulphureus 93-53</name>
    <dbReference type="NCBI Taxonomy" id="1314785"/>
    <lineage>
        <taxon>Eukaryota</taxon>
        <taxon>Fungi</taxon>
        <taxon>Dikarya</taxon>
        <taxon>Basidiomycota</taxon>
        <taxon>Agaricomycotina</taxon>
        <taxon>Agaricomycetes</taxon>
        <taxon>Polyporales</taxon>
        <taxon>Laetiporus</taxon>
    </lineage>
</organism>
<dbReference type="Gene3D" id="3.40.50.150">
    <property type="entry name" value="Vaccinia Virus protein VP39"/>
    <property type="match status" value="1"/>
</dbReference>
<evidence type="ECO:0000256" key="1">
    <source>
        <dbReference type="SAM" id="MobiDB-lite"/>
    </source>
</evidence>
<dbReference type="EMBL" id="KV427659">
    <property type="protein sequence ID" value="KZT01838.1"/>
    <property type="molecule type" value="Genomic_DNA"/>
</dbReference>
<dbReference type="GO" id="GO:0008168">
    <property type="term" value="F:methyltransferase activity"/>
    <property type="evidence" value="ECO:0007669"/>
    <property type="project" value="UniProtKB-KW"/>
</dbReference>
<dbReference type="RefSeq" id="XP_040759578.1">
    <property type="nucleotide sequence ID" value="XM_040914715.1"/>
</dbReference>
<sequence>MPHGHDDDHPNGQVPEDDSRSDASSDLEELYPHEFPRYFVERDGRLFHSHVSSPYPLPVDAYEQHRQNRQHYLLRQVVEANYANLVRHALRNLPGEQRHVVDLCTGTGKWVMDLAADYPHARIDGLDIVPIQTRHPLKNVFFEMHDVTERFRYGDRTIDFVHARDISYAVRTSDFPALIREVARILRPGGLFMSGEWESDPIMSNGQHLDTAAPDTFVFFREVKNALRTCGLASAADGIPQWLRASGFRDLAIHQFRMTNDEQTGRRFVMIVTTYAESMQLWLVKGGHLSHARARELVRGMLREVDSLPGIVFTYRVVHARAI</sequence>
<evidence type="ECO:0000313" key="2">
    <source>
        <dbReference type="EMBL" id="KZT01838.1"/>
    </source>
</evidence>
<dbReference type="InParanoid" id="A0A165BXK5"/>
<gene>
    <name evidence="2" type="ORF">LAESUDRAFT_815712</name>
</gene>
<feature type="compositionally biased region" description="Basic and acidic residues" evidence="1">
    <location>
        <begin position="1"/>
        <end position="10"/>
    </location>
</feature>
<dbReference type="InterPro" id="IPR029063">
    <property type="entry name" value="SAM-dependent_MTases_sf"/>
</dbReference>
<dbReference type="OrthoDB" id="2013972at2759"/>
<feature type="region of interest" description="Disordered" evidence="1">
    <location>
        <begin position="1"/>
        <end position="25"/>
    </location>
</feature>
<dbReference type="CDD" id="cd02440">
    <property type="entry name" value="AdoMet_MTases"/>
    <property type="match status" value="1"/>
</dbReference>
<name>A0A165BXK5_9APHY</name>
<keyword evidence="2" id="KW-0808">Transferase</keyword>
<protein>
    <submittedName>
        <fullName evidence="2">S-adenosyl-L-methionine-dependent methyltransferase</fullName>
    </submittedName>
</protein>
<proteinExistence type="predicted"/>